<gene>
    <name evidence="5" type="ORF">BJ508DRAFT_366368</name>
</gene>
<evidence type="ECO:0000313" key="5">
    <source>
        <dbReference type="EMBL" id="RPA74158.1"/>
    </source>
</evidence>
<dbReference type="Proteomes" id="UP000275078">
    <property type="component" value="Unassembled WGS sequence"/>
</dbReference>
<dbReference type="GO" id="GO:0006999">
    <property type="term" value="P:nuclear pore organization"/>
    <property type="evidence" value="ECO:0007669"/>
    <property type="project" value="TreeGrafter"/>
</dbReference>
<keyword evidence="3" id="KW-0813">Transport</keyword>
<evidence type="ECO:0008006" key="7">
    <source>
        <dbReference type="Google" id="ProtNLM"/>
    </source>
</evidence>
<evidence type="ECO:0000313" key="6">
    <source>
        <dbReference type="Proteomes" id="UP000275078"/>
    </source>
</evidence>
<sequence>MGSVQLAQDDPISSPYKQLEDEIRSHFSQKIDVNAADLLQRLEQHLEDMKNLVVESTKSDASREKLKKNEPIQLDDTIYTLNDEFKQESIQLSDDLSIDEIEAAKLFRKGMEASARLDRSPFKSAVLIYHTRQQQLLNLILTVFTYAGDDAIPADCSEVFKDVSARLIQMKVRVATAGMKGANETYFRKCLSSMEFLRRWYYALQQKELNKLALGGDKSDDWEEFLEDLHLQRRSIMYRHETLSLILCALIEQKKVVVSDFKDLYRTYPTLEKYDVLVVHNIAPTYAFINLVCSQENSFVGFAEVVALHKELKQLHGSQKWPIKELQAAVWVWWLSELNGLIDANQEDRALVGMSRKDDIDDPVKAALNDGAFRYVLSLTAGICRNPDMNENQDELLKYLQGTERFETDYELLSDGALEKLVFQLELFIEFFVTNMANVLRELKIKEEEAILMQMPEIDLNLERFLFIICYLFHGREDSALAFWSDPDNNLHGFLVWASQRQTSLMETVYCYMLASLAYGSECSAACHAFLLGDAVPGTAKYKKSSFLSWDLIFKNLRDFYQSISPVSPLKVTPSIQYGTQRPLQTPTEPPPASLEATYATDSALRLITRLSKLSPVAQEWFAQNFPGVPFFDFLYSLLTNTKTPPKLFPSIFSCIASFVDESDAAANDEIWRLIDEWALAPLPPNNNWSLSSMGALPSAVPQSNNASFMDAIAKSAYASEAFVQLLNTLLKPSATSSLRDELGFPETLGSSRTTITLAGIDPYVDFILNGLFGQTTRELFQMQGNGRQNLTGYSLMASMMKSATAGAESNADPTARLKRFDSLDVQMTRVLLTCLEFVHVNLASFNEELLIYAADSNISVDKAVRTSDLKAYLELHPFARVVEHLLSEKLVKCIFALVSFGAKVLNELPPTSPFVLVIVQLVEVLDMAMTLQPVYVEVRRIIETDDLSGRLKHRIMGCSRFEDAVLYHLDFVVQLGLLVGMGIPRLTTSALSLLEKLAVSPRLVDTNEWNLGRHLRANRVLNAVQSSEQSRQVIYAFIDLMQGPGDEVEVKIQVLRFLERCLGAANGEASLAHVLLGFEVTNEGIELSTNEGGVGSGVSLFHSILDITNSAGPETGNPAVVLDGKQLELRDACFRVLKALWKGARTWEDTRHVLRANKFLFHQWMLEVQISMETLWGLPEAEGGMPSFASAEFWRTPAAQYFYYFLRRRAGLFDYVAVEIRQLAFQGAATMVSKYLATLLGSTVVQGERVQNVHVLDLLDFLELGFPREVEVVGLEPFQGVEFGVCRVDGNGTLDLEKVRTLLLLKKAELCADRAVPAEVLAELDDKVDEICAFVFERNQHILYRVGRLEALHAWCTLIQVMLDNCEFETTTKLGFILLTLQSVMPKLESFCLSDIDAAEELSALVHGLVSHISWDASMFAKGNASDLAHDRLYQLFRCSLRCLQSPLASVRLREDFYNVAYRYLKGIEDAVGYGGGGQRRHSIETVKASGERLLEVVCNDAYSGEGGCKVVALLLLESLVGLGEREGTGWVVEGLVRRNFLVVLLGSVAMVGGELHEATTTGSVSPNMVMLSFQAKTAFLLKVAATRQGAGHLLSSNLFGALRDSRIFAVDPDLGFALNDPLSLQKYHTLLLCVLRIVTSCIVSRGPQNQHAIKLGLQFCAETRAIAVSIFKKVLGIGGKGEEGNGLVRELADLWCVLMDKVGFVEYEESQAPY</sequence>
<protein>
    <recommendedName>
        <fullName evidence="7">Nucleoporin</fullName>
    </recommendedName>
</protein>
<dbReference type="OrthoDB" id="2019644at2759"/>
<evidence type="ECO:0000256" key="4">
    <source>
        <dbReference type="ARBA" id="ARBA00023242"/>
    </source>
</evidence>
<evidence type="ECO:0000256" key="1">
    <source>
        <dbReference type="ARBA" id="ARBA00004123"/>
    </source>
</evidence>
<organism evidence="5 6">
    <name type="scientific">Ascobolus immersus RN42</name>
    <dbReference type="NCBI Taxonomy" id="1160509"/>
    <lineage>
        <taxon>Eukaryota</taxon>
        <taxon>Fungi</taxon>
        <taxon>Dikarya</taxon>
        <taxon>Ascomycota</taxon>
        <taxon>Pezizomycotina</taxon>
        <taxon>Pezizomycetes</taxon>
        <taxon>Pezizales</taxon>
        <taxon>Ascobolaceae</taxon>
        <taxon>Ascobolus</taxon>
    </lineage>
</organism>
<proteinExistence type="inferred from homology"/>
<dbReference type="GO" id="GO:0017056">
    <property type="term" value="F:structural constituent of nuclear pore"/>
    <property type="evidence" value="ECO:0007669"/>
    <property type="project" value="TreeGrafter"/>
</dbReference>
<reference evidence="5 6" key="1">
    <citation type="journal article" date="2018" name="Nat. Ecol. Evol.">
        <title>Pezizomycetes genomes reveal the molecular basis of ectomycorrhizal truffle lifestyle.</title>
        <authorList>
            <person name="Murat C."/>
            <person name="Payen T."/>
            <person name="Noel B."/>
            <person name="Kuo A."/>
            <person name="Morin E."/>
            <person name="Chen J."/>
            <person name="Kohler A."/>
            <person name="Krizsan K."/>
            <person name="Balestrini R."/>
            <person name="Da Silva C."/>
            <person name="Montanini B."/>
            <person name="Hainaut M."/>
            <person name="Levati E."/>
            <person name="Barry K.W."/>
            <person name="Belfiori B."/>
            <person name="Cichocki N."/>
            <person name="Clum A."/>
            <person name="Dockter R.B."/>
            <person name="Fauchery L."/>
            <person name="Guy J."/>
            <person name="Iotti M."/>
            <person name="Le Tacon F."/>
            <person name="Lindquist E.A."/>
            <person name="Lipzen A."/>
            <person name="Malagnac F."/>
            <person name="Mello A."/>
            <person name="Molinier V."/>
            <person name="Miyauchi S."/>
            <person name="Poulain J."/>
            <person name="Riccioni C."/>
            <person name="Rubini A."/>
            <person name="Sitrit Y."/>
            <person name="Splivallo R."/>
            <person name="Traeger S."/>
            <person name="Wang M."/>
            <person name="Zifcakova L."/>
            <person name="Wipf D."/>
            <person name="Zambonelli A."/>
            <person name="Paolocci F."/>
            <person name="Nowrousian M."/>
            <person name="Ottonello S."/>
            <person name="Baldrian P."/>
            <person name="Spatafora J.W."/>
            <person name="Henrissat B."/>
            <person name="Nagy L.G."/>
            <person name="Aury J.M."/>
            <person name="Wincker P."/>
            <person name="Grigoriev I.V."/>
            <person name="Bonfante P."/>
            <person name="Martin F.M."/>
        </authorList>
    </citation>
    <scope>NUCLEOTIDE SEQUENCE [LARGE SCALE GENOMIC DNA]</scope>
    <source>
        <strain evidence="5 6">RN42</strain>
    </source>
</reference>
<keyword evidence="4" id="KW-0539">Nucleus</keyword>
<evidence type="ECO:0000256" key="3">
    <source>
        <dbReference type="ARBA" id="ARBA00022448"/>
    </source>
</evidence>
<name>A0A3N4HNU1_ASCIM</name>
<dbReference type="EMBL" id="ML119798">
    <property type="protein sequence ID" value="RPA74158.1"/>
    <property type="molecule type" value="Genomic_DNA"/>
</dbReference>
<comment type="subcellular location">
    <subcellularLocation>
        <location evidence="1">Nucleus</location>
    </subcellularLocation>
</comment>
<accession>A0A3N4HNU1</accession>
<dbReference type="GO" id="GO:0044611">
    <property type="term" value="C:nuclear pore inner ring"/>
    <property type="evidence" value="ECO:0007669"/>
    <property type="project" value="TreeGrafter"/>
</dbReference>
<dbReference type="PANTHER" id="PTHR31344">
    <property type="entry name" value="NUCLEAR PORE COMPLEX PROTEIN NUP205"/>
    <property type="match status" value="1"/>
</dbReference>
<dbReference type="InterPro" id="IPR021827">
    <property type="entry name" value="Nup186/Nup192/Nup205"/>
</dbReference>
<dbReference type="PANTHER" id="PTHR31344:SF0">
    <property type="entry name" value="NUCLEAR PORE COMPLEX PROTEIN NUP205"/>
    <property type="match status" value="1"/>
</dbReference>
<evidence type="ECO:0000256" key="2">
    <source>
        <dbReference type="ARBA" id="ARBA00005892"/>
    </source>
</evidence>
<dbReference type="STRING" id="1160509.A0A3N4HNU1"/>
<keyword evidence="6" id="KW-1185">Reference proteome</keyword>
<dbReference type="Pfam" id="PF11894">
    <property type="entry name" value="Nup192"/>
    <property type="match status" value="2"/>
</dbReference>
<comment type="similarity">
    <text evidence="2">Belongs to the NUP186/NUP192/NUP205 family.</text>
</comment>